<keyword evidence="1" id="KW-0677">Repeat</keyword>
<evidence type="ECO:0008006" key="7">
    <source>
        <dbReference type="Google" id="ProtNLM"/>
    </source>
</evidence>
<feature type="transmembrane region" description="Helical" evidence="4">
    <location>
        <begin position="1064"/>
        <end position="1086"/>
    </location>
</feature>
<sequence>MFSEHYSSSPREILSPKSSAEKDSQFFGNCIAISPDGKKIVTFDQVRHEFKLYDVDDKDHLHPHPIDFECEVNDKHHCWSLSISNCIDNDDNRLIALSWFDEKNFCHNEPHCDDENGNKKYNKHRDAESGGGDQLDDNKIGMGKTWVFSTTDKREINTDKREINNDKIEINNDKREINNDKREINNDKREINNDKREIDTSLKSIGGVIRFLDSDGDNGHDSDGDNGHSDGDNSHHSDGDNGHHSDGDNGHDNDQTFKKQIVIIMVNASGIYKETVDINNAEKTFAQSYKSKIEQFALPSQLTKRLLRNNWQNSFKLLHKSIIKNHFMVYSIENRQQIIEMYSLITGDLEMLFRRHESSVSSSNIIRGSPIFAISKNEKFLAFCRENISITLYYMENGLEITTKQLESEIGIYKIVDINFIDDDCKLLIVLEEKEDRQREFSKNHQIFVVWDLFTTFENSIRQIDCSQTKKLKMDLTYRLMNSPGKMFAVRDSGDIFSVLDPNEDVALIRNPSDKTMTKIGITTSGHKFFNINGKRLDASKLKKNQIIINNVEPWQQNKNYYRMSVFLDSTESTQLSISSNTIQVWKYCTSTAERDKRNRVLEYIWARKNVINVKKLRVGEREFVLEVSVPSKKRPKIKKMTIHWPNNVNVLEGACRALYVLEEKKLENTIASFENVNQIKYLIECTQKLVRKYVTKYGIFRLTSIRYPIMKYLIKSYQESLIKHILNKKINSKNSNIYIPRLHKWVDDNNRSTTETSNSDLHYAISCIKYREDSTVILKYLIDYYTDNVKEYNNRGWLFTVSKAIPLLYDHHLKEFVQYLFKKPCFGITEAYTPPLHINPYDQKKGNNAAVMHSLEVKPHLAPKFNDTLWFFLKNPFTSVQRLYYWSQTSHDDRKVYVIPLPDFTSYPNPKDSNSKDTDTDPKSNYSKYIQFLFTFFQIFFWPRKKVINDAQEMSPFLRVIHEEKGYEIYRTPTIMAVLDFKWSAARKYFIRQIFLYLLYVISFGIVIDSYSFKGSSKIAYFFKTESNTLLKICFFVFIYTGWYLTGIEIVQLIRGKRNYMNIYCIIDLLSVLLPLANYIAGILYDHQVLILQKSVYNSVLAFTVLVLWLELTFLMRFFVDPGRFIYIIKSISITIWPFFAFMLIAVIAFGHAMFILINQDDSRLSYPTYKINDTSNSDLYSNITIYQDINKSSWLDNHYSNPFSSIEAVYFWINGQWDQLDQWDSYVISAMSILGSIVLVLIFQNMLIAFMNGEFDKANEEGRTVAYKHRAELVAEYEVLEKPFGSKRGNPRYIYYISNPDMINTWLTGTENDEKQKLRFGNNLAVSEDSDYHSDDNDNKDDDNKDNSSHLKENQNKESSSIRDSDSIEPGTTKDDKISFFDDEIYLSKVVTCKSNKKSQNNLKSNNKLFKNNKSNNDSLTEDPVLTANADERFNNLENKFNARFDELDRYLKTILKTLNNQNNPN</sequence>
<protein>
    <recommendedName>
        <fullName evidence="7">Ion transport domain-containing protein</fullName>
    </recommendedName>
</protein>
<keyword evidence="4" id="KW-0812">Transmembrane</keyword>
<dbReference type="PANTHER" id="PTHR10582">
    <property type="entry name" value="TRANSIENT RECEPTOR POTENTIAL ION CHANNEL PROTEIN"/>
    <property type="match status" value="1"/>
</dbReference>
<feature type="region of interest" description="Disordered" evidence="3">
    <location>
        <begin position="1"/>
        <end position="20"/>
    </location>
</feature>
<gene>
    <name evidence="5" type="ORF">Glove_139g228</name>
</gene>
<dbReference type="Proteomes" id="UP000266861">
    <property type="component" value="Unassembled WGS sequence"/>
</dbReference>
<comment type="caution">
    <text evidence="5">The sequence shown here is derived from an EMBL/GenBank/DDBJ whole genome shotgun (WGS) entry which is preliminary data.</text>
</comment>
<feature type="region of interest" description="Disordered" evidence="3">
    <location>
        <begin position="1398"/>
        <end position="1425"/>
    </location>
</feature>
<keyword evidence="4" id="KW-1133">Transmembrane helix</keyword>
<evidence type="ECO:0000256" key="3">
    <source>
        <dbReference type="SAM" id="MobiDB-lite"/>
    </source>
</evidence>
<feature type="region of interest" description="Disordered" evidence="3">
    <location>
        <begin position="213"/>
        <end position="254"/>
    </location>
</feature>
<evidence type="ECO:0000313" key="5">
    <source>
        <dbReference type="EMBL" id="RHZ80151.1"/>
    </source>
</evidence>
<evidence type="ECO:0000256" key="2">
    <source>
        <dbReference type="SAM" id="Coils"/>
    </source>
</evidence>
<name>A0A397IW00_9GLOM</name>
<accession>A0A397IW00</accession>
<feature type="transmembrane region" description="Helical" evidence="4">
    <location>
        <begin position="995"/>
        <end position="1014"/>
    </location>
</feature>
<dbReference type="InterPro" id="IPR024862">
    <property type="entry name" value="TRPV"/>
</dbReference>
<proteinExistence type="predicted"/>
<dbReference type="GO" id="GO:0005886">
    <property type="term" value="C:plasma membrane"/>
    <property type="evidence" value="ECO:0007669"/>
    <property type="project" value="TreeGrafter"/>
</dbReference>
<reference evidence="5 6" key="1">
    <citation type="submission" date="2018-08" db="EMBL/GenBank/DDBJ databases">
        <title>Genome and evolution of the arbuscular mycorrhizal fungus Diversispora epigaea (formerly Glomus versiforme) and its bacterial endosymbionts.</title>
        <authorList>
            <person name="Sun X."/>
            <person name="Fei Z."/>
            <person name="Harrison M."/>
        </authorList>
    </citation>
    <scope>NUCLEOTIDE SEQUENCE [LARGE SCALE GENOMIC DNA]</scope>
    <source>
        <strain evidence="5 6">IT104</strain>
    </source>
</reference>
<feature type="compositionally biased region" description="Low complexity" evidence="3">
    <location>
        <begin position="1400"/>
        <end position="1421"/>
    </location>
</feature>
<feature type="coiled-coil region" evidence="2">
    <location>
        <begin position="160"/>
        <end position="197"/>
    </location>
</feature>
<feature type="compositionally biased region" description="Polar residues" evidence="3">
    <location>
        <begin position="1"/>
        <end position="10"/>
    </location>
</feature>
<feature type="transmembrane region" description="Helical" evidence="4">
    <location>
        <begin position="1034"/>
        <end position="1052"/>
    </location>
</feature>
<feature type="compositionally biased region" description="Basic and acidic residues" evidence="3">
    <location>
        <begin position="1332"/>
        <end position="1376"/>
    </location>
</feature>
<evidence type="ECO:0000256" key="4">
    <source>
        <dbReference type="SAM" id="Phobius"/>
    </source>
</evidence>
<dbReference type="OrthoDB" id="2352140at2759"/>
<organism evidence="5 6">
    <name type="scientific">Diversispora epigaea</name>
    <dbReference type="NCBI Taxonomy" id="1348612"/>
    <lineage>
        <taxon>Eukaryota</taxon>
        <taxon>Fungi</taxon>
        <taxon>Fungi incertae sedis</taxon>
        <taxon>Mucoromycota</taxon>
        <taxon>Glomeromycotina</taxon>
        <taxon>Glomeromycetes</taxon>
        <taxon>Diversisporales</taxon>
        <taxon>Diversisporaceae</taxon>
        <taxon>Diversispora</taxon>
    </lineage>
</organism>
<feature type="region of interest" description="Disordered" evidence="3">
    <location>
        <begin position="1328"/>
        <end position="1376"/>
    </location>
</feature>
<feature type="transmembrane region" description="Helical" evidence="4">
    <location>
        <begin position="1133"/>
        <end position="1159"/>
    </location>
</feature>
<dbReference type="GO" id="GO:0098703">
    <property type="term" value="P:calcium ion import across plasma membrane"/>
    <property type="evidence" value="ECO:0007669"/>
    <property type="project" value="TreeGrafter"/>
</dbReference>
<keyword evidence="4" id="KW-0472">Membrane</keyword>
<evidence type="ECO:0000313" key="6">
    <source>
        <dbReference type="Proteomes" id="UP000266861"/>
    </source>
</evidence>
<evidence type="ECO:0000256" key="1">
    <source>
        <dbReference type="ARBA" id="ARBA00022737"/>
    </source>
</evidence>
<feature type="transmembrane region" description="Helical" evidence="4">
    <location>
        <begin position="1098"/>
        <end position="1121"/>
    </location>
</feature>
<dbReference type="PANTHER" id="PTHR10582:SF2">
    <property type="entry name" value="INACTIVE"/>
    <property type="match status" value="1"/>
</dbReference>
<keyword evidence="2" id="KW-0175">Coiled coil</keyword>
<dbReference type="EMBL" id="PQFF01000130">
    <property type="protein sequence ID" value="RHZ80151.1"/>
    <property type="molecule type" value="Genomic_DNA"/>
</dbReference>
<dbReference type="GO" id="GO:0005216">
    <property type="term" value="F:monoatomic ion channel activity"/>
    <property type="evidence" value="ECO:0007669"/>
    <property type="project" value="InterPro"/>
</dbReference>
<keyword evidence="6" id="KW-1185">Reference proteome</keyword>
<feature type="transmembrane region" description="Helical" evidence="4">
    <location>
        <begin position="1228"/>
        <end position="1252"/>
    </location>
</feature>
<feature type="compositionally biased region" description="Basic and acidic residues" evidence="3">
    <location>
        <begin position="217"/>
        <end position="254"/>
    </location>
</feature>